<dbReference type="AlphaFoldDB" id="M5UBK7"/>
<dbReference type="EMBL" id="ANOH01000224">
    <property type="protein sequence ID" value="EMI55221.1"/>
    <property type="molecule type" value="Genomic_DNA"/>
</dbReference>
<name>M5UBK7_9BACT</name>
<dbReference type="PANTHER" id="PTHR37291:SF1">
    <property type="entry name" value="TYPE IV METHYL-DIRECTED RESTRICTION ENZYME ECOKMCRB SUBUNIT"/>
    <property type="match status" value="1"/>
</dbReference>
<evidence type="ECO:0000313" key="3">
    <source>
        <dbReference type="Proteomes" id="UP000011885"/>
    </source>
</evidence>
<dbReference type="CDD" id="cd00009">
    <property type="entry name" value="AAA"/>
    <property type="match status" value="1"/>
</dbReference>
<dbReference type="InterPro" id="IPR052934">
    <property type="entry name" value="Methyl-DNA_Rec/Restrict_Enz"/>
</dbReference>
<dbReference type="GO" id="GO:0005524">
    <property type="term" value="F:ATP binding"/>
    <property type="evidence" value="ECO:0007669"/>
    <property type="project" value="InterPro"/>
</dbReference>
<keyword evidence="3" id="KW-1185">Reference proteome</keyword>
<dbReference type="Pfam" id="PF07728">
    <property type="entry name" value="AAA_5"/>
    <property type="match status" value="1"/>
</dbReference>
<dbReference type="Gene3D" id="3.40.50.300">
    <property type="entry name" value="P-loop containing nucleotide triphosphate hydrolases"/>
    <property type="match status" value="1"/>
</dbReference>
<dbReference type="SUPFAM" id="SSF52540">
    <property type="entry name" value="P-loop containing nucleoside triphosphate hydrolases"/>
    <property type="match status" value="1"/>
</dbReference>
<dbReference type="InterPro" id="IPR011704">
    <property type="entry name" value="ATPase_dyneun-rel_AAA"/>
</dbReference>
<dbReference type="OrthoDB" id="9781481at2"/>
<dbReference type="PANTHER" id="PTHR37291">
    <property type="entry name" value="5-METHYLCYTOSINE-SPECIFIC RESTRICTION ENZYME B"/>
    <property type="match status" value="1"/>
</dbReference>
<dbReference type="InterPro" id="IPR003593">
    <property type="entry name" value="AAA+_ATPase"/>
</dbReference>
<comment type="caution">
    <text evidence="2">The sequence shown here is derived from an EMBL/GenBank/DDBJ whole genome shotgun (WGS) entry which is preliminary data.</text>
</comment>
<protein>
    <submittedName>
        <fullName evidence="2">ATPase AAA</fullName>
    </submittedName>
</protein>
<feature type="domain" description="AAA+ ATPase" evidence="1">
    <location>
        <begin position="76"/>
        <end position="239"/>
    </location>
</feature>
<reference evidence="2 3" key="1">
    <citation type="journal article" date="2013" name="Mar. Genomics">
        <title>Expression of sulfatases in Rhodopirellula baltica and the diversity of sulfatases in the genus Rhodopirellula.</title>
        <authorList>
            <person name="Wegner C.E."/>
            <person name="Richter-Heitmann T."/>
            <person name="Klindworth A."/>
            <person name="Klockow C."/>
            <person name="Richter M."/>
            <person name="Achstetter T."/>
            <person name="Glockner F.O."/>
            <person name="Harder J."/>
        </authorList>
    </citation>
    <scope>NUCLEOTIDE SEQUENCE [LARGE SCALE GENOMIC DNA]</scope>
    <source>
        <strain evidence="2 3">SM41</strain>
    </source>
</reference>
<sequence>MSEQIPTYNGLSPTSLDAMLKTIQASLATASASIQSAEDDEGQGSVALTNHVSDFANLLGVDPEVYRQINSALASGSRNLMFYGPPGTGKTTIAQQVAGAISDNYTMITGSADWSSQEIIGGYHPLSSGEITFLPGVMLRNFDKPLIFDELNRCDIDKVIGPLFTVLSGQATTLPYLTDASDPESPRIEITPHGVADPPRVYAPSADWRLIATINSMDKASLYQMSYALTRRFAWIFVDVPRNSHGFICEFVQRYPSSPQSPLDGFSPLGKIWESINEVRPIGAAPIIDIIRTVLTGNPAFNLFVKPSPENTVAIDSYLDGFLFFCSRCSMGFCEKLAKSWRRMLFLLWG</sequence>
<dbReference type="InterPro" id="IPR027417">
    <property type="entry name" value="P-loop_NTPase"/>
</dbReference>
<proteinExistence type="predicted"/>
<dbReference type="SMART" id="SM00382">
    <property type="entry name" value="AAA"/>
    <property type="match status" value="1"/>
</dbReference>
<organism evidence="2 3">
    <name type="scientific">Rhodopirellula sallentina SM41</name>
    <dbReference type="NCBI Taxonomy" id="1263870"/>
    <lineage>
        <taxon>Bacteria</taxon>
        <taxon>Pseudomonadati</taxon>
        <taxon>Planctomycetota</taxon>
        <taxon>Planctomycetia</taxon>
        <taxon>Pirellulales</taxon>
        <taxon>Pirellulaceae</taxon>
        <taxon>Rhodopirellula</taxon>
    </lineage>
</organism>
<dbReference type="PATRIC" id="fig|1263870.3.peg.3571"/>
<evidence type="ECO:0000313" key="2">
    <source>
        <dbReference type="EMBL" id="EMI55221.1"/>
    </source>
</evidence>
<dbReference type="GO" id="GO:0016887">
    <property type="term" value="F:ATP hydrolysis activity"/>
    <property type="evidence" value="ECO:0007669"/>
    <property type="project" value="InterPro"/>
</dbReference>
<dbReference type="Proteomes" id="UP000011885">
    <property type="component" value="Unassembled WGS sequence"/>
</dbReference>
<evidence type="ECO:0000259" key="1">
    <source>
        <dbReference type="SMART" id="SM00382"/>
    </source>
</evidence>
<accession>M5UBK7</accession>
<dbReference type="RefSeq" id="WP_008680407.1">
    <property type="nucleotide sequence ID" value="NZ_ANOH01000224.1"/>
</dbReference>
<gene>
    <name evidence="2" type="ORF">RSSM_03358</name>
</gene>